<reference evidence="1 2" key="1">
    <citation type="submission" date="2013-11" db="EMBL/GenBank/DDBJ databases">
        <title>The Genome Sequence of Phytophthora parasitica P1976.</title>
        <authorList>
            <consortium name="The Broad Institute Genomics Platform"/>
            <person name="Russ C."/>
            <person name="Tyler B."/>
            <person name="Panabieres F."/>
            <person name="Shan W."/>
            <person name="Tripathy S."/>
            <person name="Grunwald N."/>
            <person name="Machado M."/>
            <person name="Johnson C.S."/>
            <person name="Walker B."/>
            <person name="Young S."/>
            <person name="Zeng Q."/>
            <person name="Gargeya S."/>
            <person name="Fitzgerald M."/>
            <person name="Haas B."/>
            <person name="Abouelleil A."/>
            <person name="Allen A.W."/>
            <person name="Alvarado L."/>
            <person name="Arachchi H.M."/>
            <person name="Berlin A.M."/>
            <person name="Chapman S.B."/>
            <person name="Gainer-Dewar J."/>
            <person name="Goldberg J."/>
            <person name="Griggs A."/>
            <person name="Gujja S."/>
            <person name="Hansen M."/>
            <person name="Howarth C."/>
            <person name="Imamovic A."/>
            <person name="Ireland A."/>
            <person name="Larimer J."/>
            <person name="McCowan C."/>
            <person name="Murphy C."/>
            <person name="Pearson M."/>
            <person name="Poon T.W."/>
            <person name="Priest M."/>
            <person name="Roberts A."/>
            <person name="Saif S."/>
            <person name="Shea T."/>
            <person name="Sisk P."/>
            <person name="Sykes S."/>
            <person name="Wortman J."/>
            <person name="Nusbaum C."/>
            <person name="Birren B."/>
        </authorList>
    </citation>
    <scope>NUCLEOTIDE SEQUENCE [LARGE SCALE GENOMIC DNA]</scope>
    <source>
        <strain evidence="1 2">P1976</strain>
    </source>
</reference>
<dbReference type="Proteomes" id="UP000028582">
    <property type="component" value="Unassembled WGS sequence"/>
</dbReference>
<sequence length="91" mass="10032">MAGSISEEALRNLRASPMREENGVAVGAVSRLALEREAPDDRQATGRVRSGLERDWGRLGHQREITGRRTPVWDSQLCVCSGSEWTRLAGV</sequence>
<evidence type="ECO:0000313" key="1">
    <source>
        <dbReference type="EMBL" id="ETO83912.1"/>
    </source>
</evidence>
<dbReference type="EMBL" id="ANJA01000399">
    <property type="protein sequence ID" value="ETO83912.1"/>
    <property type="molecule type" value="Genomic_DNA"/>
</dbReference>
<organism evidence="1 2">
    <name type="scientific">Phytophthora nicotianae P1976</name>
    <dbReference type="NCBI Taxonomy" id="1317066"/>
    <lineage>
        <taxon>Eukaryota</taxon>
        <taxon>Sar</taxon>
        <taxon>Stramenopiles</taxon>
        <taxon>Oomycota</taxon>
        <taxon>Peronosporomycetes</taxon>
        <taxon>Peronosporales</taxon>
        <taxon>Peronosporaceae</taxon>
        <taxon>Phytophthora</taxon>
    </lineage>
</organism>
<evidence type="ECO:0000313" key="2">
    <source>
        <dbReference type="Proteomes" id="UP000028582"/>
    </source>
</evidence>
<protein>
    <submittedName>
        <fullName evidence="1">Uncharacterized protein</fullName>
    </submittedName>
</protein>
<accession>A0A081AYF1</accession>
<comment type="caution">
    <text evidence="1">The sequence shown here is derived from an EMBL/GenBank/DDBJ whole genome shotgun (WGS) entry which is preliminary data.</text>
</comment>
<dbReference type="AlphaFoldDB" id="A0A081AYF1"/>
<name>A0A081AYF1_PHYNI</name>
<proteinExistence type="predicted"/>
<gene>
    <name evidence="1" type="ORF">F444_02143</name>
</gene>